<evidence type="ECO:0000313" key="2">
    <source>
        <dbReference type="Proteomes" id="UP000308760"/>
    </source>
</evidence>
<dbReference type="OrthoDB" id="530515at2"/>
<keyword evidence="2" id="KW-1185">Reference proteome</keyword>
<evidence type="ECO:0008006" key="3">
    <source>
        <dbReference type="Google" id="ProtNLM"/>
    </source>
</evidence>
<reference evidence="1 2" key="2">
    <citation type="submission" date="2019-05" db="EMBL/GenBank/DDBJ databases">
        <title>Glycomyces buryatensis sp. nov.</title>
        <authorList>
            <person name="Nikitina E."/>
        </authorList>
    </citation>
    <scope>NUCLEOTIDE SEQUENCE [LARGE SCALE GENOMIC DNA]</scope>
    <source>
        <strain evidence="1 2">18</strain>
    </source>
</reference>
<reference evidence="2" key="1">
    <citation type="submission" date="2019-04" db="EMBL/GenBank/DDBJ databases">
        <title>Nocardioides xinjiangensis sp. nov.</title>
        <authorList>
            <person name="Liu S."/>
        </authorList>
    </citation>
    <scope>NUCLEOTIDE SEQUENCE [LARGE SCALE GENOMIC DNA]</scope>
    <source>
        <strain evidence="2">18</strain>
    </source>
</reference>
<sequence>MAQIHATDTHLTIRLTGARRAFGRRRPLTVPWPHVTGARVDPQFARAFPGMRWGVSSYIPGVIRLGSFRSGGNLDFWDVADPERAVVVTLAGEKYDRLCFEVDDPMAALAEIRGRIDRS</sequence>
<name>A0A4S8QBD8_9ACTN</name>
<evidence type="ECO:0000313" key="1">
    <source>
        <dbReference type="EMBL" id="THV41668.1"/>
    </source>
</evidence>
<dbReference type="RefSeq" id="WP_136534353.1">
    <property type="nucleotide sequence ID" value="NZ_STGY01000041.1"/>
</dbReference>
<proteinExistence type="predicted"/>
<dbReference type="Proteomes" id="UP000308760">
    <property type="component" value="Unassembled WGS sequence"/>
</dbReference>
<organism evidence="1 2">
    <name type="scientific">Glycomyces buryatensis</name>
    <dbReference type="NCBI Taxonomy" id="2570927"/>
    <lineage>
        <taxon>Bacteria</taxon>
        <taxon>Bacillati</taxon>
        <taxon>Actinomycetota</taxon>
        <taxon>Actinomycetes</taxon>
        <taxon>Glycomycetales</taxon>
        <taxon>Glycomycetaceae</taxon>
        <taxon>Glycomyces</taxon>
    </lineage>
</organism>
<dbReference type="EMBL" id="STGY01000041">
    <property type="protein sequence ID" value="THV41668.1"/>
    <property type="molecule type" value="Genomic_DNA"/>
</dbReference>
<protein>
    <recommendedName>
        <fullName evidence="3">Bacterial Pleckstrin homology domain-containing protein</fullName>
    </recommendedName>
</protein>
<accession>A0A4S8QBD8</accession>
<gene>
    <name evidence="1" type="ORF">FAB82_09740</name>
</gene>
<comment type="caution">
    <text evidence="1">The sequence shown here is derived from an EMBL/GenBank/DDBJ whole genome shotgun (WGS) entry which is preliminary data.</text>
</comment>
<dbReference type="AlphaFoldDB" id="A0A4S8QBD8"/>